<reference evidence="2" key="2">
    <citation type="submission" date="2023-06" db="EMBL/GenBank/DDBJ databases">
        <authorList>
            <consortium name="Lawrence Berkeley National Laboratory"/>
            <person name="Haridas S."/>
            <person name="Hensen N."/>
            <person name="Bonometti L."/>
            <person name="Westerberg I."/>
            <person name="Brannstrom I.O."/>
            <person name="Guillou S."/>
            <person name="Cros-Aarteil S."/>
            <person name="Calhoun S."/>
            <person name="Kuo A."/>
            <person name="Mondo S."/>
            <person name="Pangilinan J."/>
            <person name="Riley R."/>
            <person name="LaButti K."/>
            <person name="Andreopoulos B."/>
            <person name="Lipzen A."/>
            <person name="Chen C."/>
            <person name="Yanf M."/>
            <person name="Daum C."/>
            <person name="Ng V."/>
            <person name="Clum A."/>
            <person name="Steindorff A."/>
            <person name="Ohm R."/>
            <person name="Martin F."/>
            <person name="Silar P."/>
            <person name="Natvig D."/>
            <person name="Lalanne C."/>
            <person name="Gautier V."/>
            <person name="Ament-velasquez S.L."/>
            <person name="Kruys A."/>
            <person name="Hutchinson M.I."/>
            <person name="Powell A.J."/>
            <person name="Barry K."/>
            <person name="Miller A.N."/>
            <person name="Grigoriev I.V."/>
            <person name="Debuchy R."/>
            <person name="Gladieux P."/>
            <person name="Thoren M.H."/>
            <person name="Johannesson H."/>
        </authorList>
    </citation>
    <scope>NUCLEOTIDE SEQUENCE</scope>
    <source>
        <strain evidence="2">CBS 232.78</strain>
    </source>
</reference>
<proteinExistence type="predicted"/>
<dbReference type="Proteomes" id="UP001285441">
    <property type="component" value="Unassembled WGS sequence"/>
</dbReference>
<dbReference type="InterPro" id="IPR023213">
    <property type="entry name" value="CAT-like_dom_sf"/>
</dbReference>
<name>A0AAE0K9K8_9PEZI</name>
<evidence type="ECO:0000313" key="3">
    <source>
        <dbReference type="Proteomes" id="UP001285441"/>
    </source>
</evidence>
<organism evidence="2 3">
    <name type="scientific">Podospora didyma</name>
    <dbReference type="NCBI Taxonomy" id="330526"/>
    <lineage>
        <taxon>Eukaryota</taxon>
        <taxon>Fungi</taxon>
        <taxon>Dikarya</taxon>
        <taxon>Ascomycota</taxon>
        <taxon>Pezizomycotina</taxon>
        <taxon>Sordariomycetes</taxon>
        <taxon>Sordariomycetidae</taxon>
        <taxon>Sordariales</taxon>
        <taxon>Podosporaceae</taxon>
        <taxon>Podospora</taxon>
    </lineage>
</organism>
<dbReference type="EMBL" id="JAULSW010000008">
    <property type="protein sequence ID" value="KAK3372609.1"/>
    <property type="molecule type" value="Genomic_DNA"/>
</dbReference>
<dbReference type="InterPro" id="IPR051283">
    <property type="entry name" value="Sec_Metabolite_Acyltrans"/>
</dbReference>
<reference evidence="2" key="1">
    <citation type="journal article" date="2023" name="Mol. Phylogenet. Evol.">
        <title>Genome-scale phylogeny and comparative genomics of the fungal order Sordariales.</title>
        <authorList>
            <person name="Hensen N."/>
            <person name="Bonometti L."/>
            <person name="Westerberg I."/>
            <person name="Brannstrom I.O."/>
            <person name="Guillou S."/>
            <person name="Cros-Aarteil S."/>
            <person name="Calhoun S."/>
            <person name="Haridas S."/>
            <person name="Kuo A."/>
            <person name="Mondo S."/>
            <person name="Pangilinan J."/>
            <person name="Riley R."/>
            <person name="LaButti K."/>
            <person name="Andreopoulos B."/>
            <person name="Lipzen A."/>
            <person name="Chen C."/>
            <person name="Yan M."/>
            <person name="Daum C."/>
            <person name="Ng V."/>
            <person name="Clum A."/>
            <person name="Steindorff A."/>
            <person name="Ohm R.A."/>
            <person name="Martin F."/>
            <person name="Silar P."/>
            <person name="Natvig D.O."/>
            <person name="Lalanne C."/>
            <person name="Gautier V."/>
            <person name="Ament-Velasquez S.L."/>
            <person name="Kruys A."/>
            <person name="Hutchinson M.I."/>
            <person name="Powell A.J."/>
            <person name="Barry K."/>
            <person name="Miller A.N."/>
            <person name="Grigoriev I.V."/>
            <person name="Debuchy R."/>
            <person name="Gladieux P."/>
            <person name="Hiltunen Thoren M."/>
            <person name="Johannesson H."/>
        </authorList>
    </citation>
    <scope>NUCLEOTIDE SEQUENCE</scope>
    <source>
        <strain evidence="2">CBS 232.78</strain>
    </source>
</reference>
<dbReference type="Gene3D" id="3.30.559.10">
    <property type="entry name" value="Chloramphenicol acetyltransferase-like domain"/>
    <property type="match status" value="2"/>
</dbReference>
<dbReference type="AlphaFoldDB" id="A0AAE0K9K8"/>
<keyword evidence="1 2" id="KW-0808">Transferase</keyword>
<evidence type="ECO:0000256" key="1">
    <source>
        <dbReference type="ARBA" id="ARBA00022679"/>
    </source>
</evidence>
<protein>
    <submittedName>
        <fullName evidence="2">Transferase</fullName>
    </submittedName>
</protein>
<evidence type="ECO:0000313" key="2">
    <source>
        <dbReference type="EMBL" id="KAK3372609.1"/>
    </source>
</evidence>
<dbReference type="PANTHER" id="PTHR31896">
    <property type="entry name" value="FAMILY REGULATORY PROTEIN, PUTATIVE (AFU_ORTHOLOGUE AFUA_3G14730)-RELATED"/>
    <property type="match status" value="1"/>
</dbReference>
<sequence length="604" mass="65468">MIASLSCQNVQTLISQYFPDFHSSSIFLDLNFKSITMPPPTPFEVAVTGTQRVQPFTPPRTKQITPLSLLDATTANFALTNAIWLFPSSSSPVSGLVDHLAQSLRQTLNAYPHFCGQCHSIASLDGGATDPETKAILPPHAQRFGRIYAHYGTTADPGVEFTVATCASTLDEIYPSTRTKTKPVWHGAELLKAFSPTSAIANTLDPPSPADDRDITKIQPLLAIQLTELACGGFILAAKAAHPIADIASLAHFVKNWAFISRSTLLAGCQTSHELQQDPGPVPEPVFDPSLLDNLAAGDINSPLPDSDILPRAKEMPFHRYDWWAASKNAPSWATAVPSAFQNQALEPAGDVMPWDEWDMKAPVASCIIHLTHSQIEYLYQKAAGGEGEEEKGASPRLSKHDAVLAHIWSCIVRARQLSSSTEPVHCDLVLGLRPALHLPESFIGSPTLMMKIELPASKIADGDLELVGRRIRETITAASSKPGLRAHLHGVAYEKSPQRIWQGFLGRKHIMVTTWARAGIYAVDFGLGAGSEAKYADGVVPPMDGCVLIKEAPPLGTEAGSEEREVGGRRVGWTDNGVDVSVHLRAEDMERLVKDPLFLPECT</sequence>
<comment type="caution">
    <text evidence="2">The sequence shown here is derived from an EMBL/GenBank/DDBJ whole genome shotgun (WGS) entry which is preliminary data.</text>
</comment>
<gene>
    <name evidence="2" type="ORF">B0H63DRAFT_485347</name>
</gene>
<accession>A0AAE0K9K8</accession>
<dbReference type="PANTHER" id="PTHR31896:SF64">
    <property type="entry name" value="TRICHOTHECENE 3-O-ACETYLTRANSFERASE"/>
    <property type="match status" value="1"/>
</dbReference>
<dbReference type="GO" id="GO:0016740">
    <property type="term" value="F:transferase activity"/>
    <property type="evidence" value="ECO:0007669"/>
    <property type="project" value="UniProtKB-KW"/>
</dbReference>
<dbReference type="Pfam" id="PF02458">
    <property type="entry name" value="Transferase"/>
    <property type="match status" value="2"/>
</dbReference>
<keyword evidence="3" id="KW-1185">Reference proteome</keyword>